<feature type="compositionally biased region" description="Low complexity" evidence="1">
    <location>
        <begin position="643"/>
        <end position="652"/>
    </location>
</feature>
<evidence type="ECO:0000256" key="1">
    <source>
        <dbReference type="SAM" id="MobiDB-lite"/>
    </source>
</evidence>
<protein>
    <submittedName>
        <fullName evidence="3">Uncharacterized protein</fullName>
    </submittedName>
</protein>
<organism evidence="3 4">
    <name type="scientific">Seminavis robusta</name>
    <dbReference type="NCBI Taxonomy" id="568900"/>
    <lineage>
        <taxon>Eukaryota</taxon>
        <taxon>Sar</taxon>
        <taxon>Stramenopiles</taxon>
        <taxon>Ochrophyta</taxon>
        <taxon>Bacillariophyta</taxon>
        <taxon>Bacillariophyceae</taxon>
        <taxon>Bacillariophycidae</taxon>
        <taxon>Naviculales</taxon>
        <taxon>Naviculaceae</taxon>
        <taxon>Seminavis</taxon>
    </lineage>
</organism>
<evidence type="ECO:0000256" key="2">
    <source>
        <dbReference type="SAM" id="SignalP"/>
    </source>
</evidence>
<keyword evidence="2" id="KW-0732">Signal</keyword>
<proteinExistence type="predicted"/>
<name>A0A9N8DU05_9STRA</name>
<dbReference type="AlphaFoldDB" id="A0A9N8DU05"/>
<sequence length="673" mass="74766">MKFSSSAFAWFFAVATGQQVVVLSNNKSSSKMVWRDDDADVDVPVLLDEEETGLVEVPFELVELEQAVLVDVVAWRGTPLELAPSGSFELPPHHKLTMTEEKKDGQSPAKATTVSLDTIDMMTTPIENVANNPINNPINDADQKVLMMFQPHHKNVDGDTVCVGGAEFPLYNTISTPAQVAARRFVKAVRPLKAATTTTVVVVVETVVEDDNDIADEKMVKTSSAADAYGPGAIVLYIAPSVQQHTTVVVETVAEDDDDIEDDFSLPSMTDEQDAFFAQELAKYVEQQQPQPVETEEENDQQQQQPQPVETEKENDQQQPQPVETEEENDQQPCVVIENLPEDMPHSIKCWTGDNACYNSCWVEVSEMTSVLSEDESLEELFVDVVVKDNNQQADNVEEDNVVEDNVVEDCDEFSLTAEEIAFIERYEAKQVETVEEDDNILGNDDDDESIDDFPLTDEEEVFIAQELAKQKDQTDEEKEFIAQVLAKQQVVVEDDNILGDDEDDDESIDDFPLTDEEKDFIAQELAKQKEPIVVETVVEDDDEFELDAKVASTDDGYGPGAMVLYLPQVNAFVDDNAELEAASIEEPVQQQTQPRRSPRLVGKAAASKDNKPEAKTGNNKKSKATTTKGKAQKPKTARKKQSTTTTTTPASTERRTTRSGRLVKQPNWFIPA</sequence>
<keyword evidence="4" id="KW-1185">Reference proteome</keyword>
<accession>A0A9N8DU05</accession>
<feature type="region of interest" description="Disordered" evidence="1">
    <location>
        <begin position="287"/>
        <end position="332"/>
    </location>
</feature>
<dbReference type="EMBL" id="CAICTM010000349">
    <property type="protein sequence ID" value="CAB9508524.1"/>
    <property type="molecule type" value="Genomic_DNA"/>
</dbReference>
<feature type="region of interest" description="Disordered" evidence="1">
    <location>
        <begin position="585"/>
        <end position="673"/>
    </location>
</feature>
<evidence type="ECO:0000313" key="4">
    <source>
        <dbReference type="Proteomes" id="UP001153069"/>
    </source>
</evidence>
<reference evidence="3" key="1">
    <citation type="submission" date="2020-06" db="EMBL/GenBank/DDBJ databases">
        <authorList>
            <consortium name="Plant Systems Biology data submission"/>
        </authorList>
    </citation>
    <scope>NUCLEOTIDE SEQUENCE</scope>
    <source>
        <strain evidence="3">D6</strain>
    </source>
</reference>
<feature type="signal peptide" evidence="2">
    <location>
        <begin position="1"/>
        <end position="17"/>
    </location>
</feature>
<comment type="caution">
    <text evidence="3">The sequence shown here is derived from an EMBL/GenBank/DDBJ whole genome shotgun (WGS) entry which is preliminary data.</text>
</comment>
<feature type="chain" id="PRO_5040251666" evidence="2">
    <location>
        <begin position="18"/>
        <end position="673"/>
    </location>
</feature>
<feature type="compositionally biased region" description="Basic residues" evidence="1">
    <location>
        <begin position="631"/>
        <end position="642"/>
    </location>
</feature>
<dbReference type="Proteomes" id="UP001153069">
    <property type="component" value="Unassembled WGS sequence"/>
</dbReference>
<evidence type="ECO:0000313" key="3">
    <source>
        <dbReference type="EMBL" id="CAB9508524.1"/>
    </source>
</evidence>
<gene>
    <name evidence="3" type="ORF">SEMRO_350_G123790.1</name>
</gene>